<evidence type="ECO:0000313" key="1">
    <source>
        <dbReference type="EMBL" id="EGF11350.1"/>
    </source>
</evidence>
<dbReference type="EMBL" id="AFAY01000020">
    <property type="protein sequence ID" value="EGF11350.1"/>
    <property type="molecule type" value="Genomic_DNA"/>
</dbReference>
<accession>F2BB90</accession>
<protein>
    <submittedName>
        <fullName evidence="1">Uncharacterized protein</fullName>
    </submittedName>
</protein>
<reference evidence="1 2" key="1">
    <citation type="submission" date="2011-02" db="EMBL/GenBank/DDBJ databases">
        <authorList>
            <person name="Muzny D."/>
            <person name="Qin X."/>
            <person name="Deng J."/>
            <person name="Jiang H."/>
            <person name="Liu Y."/>
            <person name="Qu J."/>
            <person name="Song X.-Z."/>
            <person name="Zhang L."/>
            <person name="Thornton R."/>
            <person name="Coyle M."/>
            <person name="Francisco L."/>
            <person name="Jackson L."/>
            <person name="Javaid M."/>
            <person name="Korchina V."/>
            <person name="Kovar C."/>
            <person name="Mata R."/>
            <person name="Mathew T."/>
            <person name="Ngo R."/>
            <person name="Nguyen L."/>
            <person name="Nguyen N."/>
            <person name="Okwuonu G."/>
            <person name="Ongeri F."/>
            <person name="Pham C."/>
            <person name="Simmons D."/>
            <person name="Wilczek-Boney K."/>
            <person name="Hale W."/>
            <person name="Jakkamsetti A."/>
            <person name="Pham P."/>
            <person name="Ruth R."/>
            <person name="San Lucas F."/>
            <person name="Warren J."/>
            <person name="Zhang J."/>
            <person name="Zhao Z."/>
            <person name="Zhou C."/>
            <person name="Zhu D."/>
            <person name="Lee S."/>
            <person name="Bess C."/>
            <person name="Blankenburg K."/>
            <person name="Forbes L."/>
            <person name="Fu Q."/>
            <person name="Gubbala S."/>
            <person name="Hirani K."/>
            <person name="Jayaseelan J.C."/>
            <person name="Lara F."/>
            <person name="Munidasa M."/>
            <person name="Palculict T."/>
            <person name="Patil S."/>
            <person name="Pu L.-L."/>
            <person name="Saada N."/>
            <person name="Tang L."/>
            <person name="Weissenberger G."/>
            <person name="Zhu Y."/>
            <person name="Hemphill L."/>
            <person name="Shang Y."/>
            <person name="Youmans B."/>
            <person name="Ayvaz T."/>
            <person name="Ross M."/>
            <person name="Santibanez J."/>
            <person name="Aqrawi P."/>
            <person name="Gross S."/>
            <person name="Joshi V."/>
            <person name="Fowler G."/>
            <person name="Nazareth L."/>
            <person name="Reid J."/>
            <person name="Worley K."/>
            <person name="Petrosino J."/>
            <person name="Highlander S."/>
            <person name="Gibbs R."/>
        </authorList>
    </citation>
    <scope>NUCLEOTIDE SEQUENCE [LARGE SCALE GENOMIC DNA]</scope>
    <source>
        <strain evidence="1 2">ATCC BAA-1200</strain>
    </source>
</reference>
<dbReference type="AlphaFoldDB" id="F2BB90"/>
<name>F2BB90_9NEIS</name>
<dbReference type="Proteomes" id="UP000004105">
    <property type="component" value="Unassembled WGS sequence"/>
</dbReference>
<comment type="caution">
    <text evidence="1">The sequence shown here is derived from an EMBL/GenBank/DDBJ whole genome shotgun (WGS) entry which is preliminary data.</text>
</comment>
<keyword evidence="2" id="KW-1185">Reference proteome</keyword>
<gene>
    <name evidence="1" type="ORF">HMPREF9123_0994</name>
</gene>
<dbReference type="HOGENOM" id="CLU_2207193_0_0_4"/>
<organism evidence="1 2">
    <name type="scientific">Neisseria bacilliformis ATCC BAA-1200</name>
    <dbReference type="NCBI Taxonomy" id="888742"/>
    <lineage>
        <taxon>Bacteria</taxon>
        <taxon>Pseudomonadati</taxon>
        <taxon>Pseudomonadota</taxon>
        <taxon>Betaproteobacteria</taxon>
        <taxon>Neisseriales</taxon>
        <taxon>Neisseriaceae</taxon>
        <taxon>Neisseria</taxon>
    </lineage>
</organism>
<sequence length="107" mass="11236">MAVFQTASVAAVECVALPRTRFAGCGGGVCVGFSDGLCCLRRLTPSPACGGGSGWGCCRFGGRRRKQFCELPPPPQPSPARAQGRGRMAVWFFQAAFQTACSCINSK</sequence>
<proteinExistence type="predicted"/>
<evidence type="ECO:0000313" key="2">
    <source>
        <dbReference type="Proteomes" id="UP000004105"/>
    </source>
</evidence>